<accession>A0A2W1BS59</accession>
<keyword evidence="1" id="KW-0812">Transmembrane</keyword>
<keyword evidence="1" id="KW-0472">Membrane</keyword>
<evidence type="ECO:0000256" key="1">
    <source>
        <dbReference type="SAM" id="Phobius"/>
    </source>
</evidence>
<feature type="transmembrane region" description="Helical" evidence="1">
    <location>
        <begin position="6"/>
        <end position="26"/>
    </location>
</feature>
<protein>
    <submittedName>
        <fullName evidence="2">Uncharacterized protein</fullName>
    </submittedName>
</protein>
<dbReference type="EMBL" id="KZ149917">
    <property type="protein sequence ID" value="PZC77888.1"/>
    <property type="molecule type" value="Genomic_DNA"/>
</dbReference>
<keyword evidence="1" id="KW-1133">Transmembrane helix</keyword>
<sequence length="134" mass="15542">MAIYVGFIVALVLAALVIIWIAYCMFVRERHKSEVFHHNIADIQHKNYVLQMEEDEEPKKDVKKDLAVGVFVLPSRHKQKTETYDKRPDYPESPVHVTHSTDKLINILNDSADDLHYKDGIYEVDSHQPCHSDV</sequence>
<gene>
    <name evidence="2" type="primary">HaOG202769</name>
    <name evidence="2" type="ORF">B5X24_HaOG202769</name>
</gene>
<keyword evidence="3" id="KW-1185">Reference proteome</keyword>
<organism evidence="2 3">
    <name type="scientific">Helicoverpa armigera</name>
    <name type="common">Cotton bollworm</name>
    <name type="synonym">Heliothis armigera</name>
    <dbReference type="NCBI Taxonomy" id="29058"/>
    <lineage>
        <taxon>Eukaryota</taxon>
        <taxon>Metazoa</taxon>
        <taxon>Ecdysozoa</taxon>
        <taxon>Arthropoda</taxon>
        <taxon>Hexapoda</taxon>
        <taxon>Insecta</taxon>
        <taxon>Pterygota</taxon>
        <taxon>Neoptera</taxon>
        <taxon>Endopterygota</taxon>
        <taxon>Lepidoptera</taxon>
        <taxon>Glossata</taxon>
        <taxon>Ditrysia</taxon>
        <taxon>Noctuoidea</taxon>
        <taxon>Noctuidae</taxon>
        <taxon>Heliothinae</taxon>
        <taxon>Helicoverpa</taxon>
    </lineage>
</organism>
<name>A0A2W1BS59_HELAM</name>
<evidence type="ECO:0000313" key="3">
    <source>
        <dbReference type="Proteomes" id="UP000249218"/>
    </source>
</evidence>
<dbReference type="Proteomes" id="UP000249218">
    <property type="component" value="Unassembled WGS sequence"/>
</dbReference>
<evidence type="ECO:0000313" key="2">
    <source>
        <dbReference type="EMBL" id="PZC77888.1"/>
    </source>
</evidence>
<dbReference type="OrthoDB" id="7380977at2759"/>
<proteinExistence type="predicted"/>
<dbReference type="AlphaFoldDB" id="A0A2W1BS59"/>
<reference evidence="2 3" key="1">
    <citation type="journal article" date="2017" name="BMC Biol.">
        <title>Genomic innovations, transcriptional plasticity and gene loss underlying the evolution and divergence of two highly polyphagous and invasive Helicoverpa pest species.</title>
        <authorList>
            <person name="Pearce S.L."/>
            <person name="Clarke D.F."/>
            <person name="East P.D."/>
            <person name="Elfekih S."/>
            <person name="Gordon K.H."/>
            <person name="Jermiin L.S."/>
            <person name="McGaughran A."/>
            <person name="Oakeshott J.G."/>
            <person name="Papanikolaou A."/>
            <person name="Perera O.P."/>
            <person name="Rane R.V."/>
            <person name="Richards S."/>
            <person name="Tay W.T."/>
            <person name="Walsh T.K."/>
            <person name="Anderson A."/>
            <person name="Anderson C.J."/>
            <person name="Asgari S."/>
            <person name="Board P.G."/>
            <person name="Bretschneider A."/>
            <person name="Campbell P.M."/>
            <person name="Chertemps T."/>
            <person name="Christeller J.T."/>
            <person name="Coppin C.W."/>
            <person name="Downes S.J."/>
            <person name="Duan G."/>
            <person name="Farnsworth C.A."/>
            <person name="Good R.T."/>
            <person name="Han L.B."/>
            <person name="Han Y.C."/>
            <person name="Hatje K."/>
            <person name="Horne I."/>
            <person name="Huang Y.P."/>
            <person name="Hughes D.S."/>
            <person name="Jacquin-Joly E."/>
            <person name="James W."/>
            <person name="Jhangiani S."/>
            <person name="Kollmar M."/>
            <person name="Kuwar S.S."/>
            <person name="Li S."/>
            <person name="Liu N.Y."/>
            <person name="Maibeche M.T."/>
            <person name="Miller J.R."/>
            <person name="Montagne N."/>
            <person name="Perry T."/>
            <person name="Qu J."/>
            <person name="Song S.V."/>
            <person name="Sutton G.G."/>
            <person name="Vogel H."/>
            <person name="Walenz B.P."/>
            <person name="Xu W."/>
            <person name="Zhang H.J."/>
            <person name="Zou Z."/>
            <person name="Batterham P."/>
            <person name="Edwards O.R."/>
            <person name="Feyereisen R."/>
            <person name="Gibbs R.A."/>
            <person name="Heckel D.G."/>
            <person name="McGrath A."/>
            <person name="Robin C."/>
            <person name="Scherer S.E."/>
            <person name="Worley K.C."/>
            <person name="Wu Y.D."/>
        </authorList>
    </citation>
    <scope>NUCLEOTIDE SEQUENCE [LARGE SCALE GENOMIC DNA]</scope>
    <source>
        <strain evidence="2">Harm_GR_Male_#8</strain>
        <tissue evidence="2">Whole organism</tissue>
    </source>
</reference>